<gene>
    <name evidence="1" type="ORF">DXH78_18820</name>
</gene>
<dbReference type="Gene3D" id="3.40.50.450">
    <property type="match status" value="1"/>
</dbReference>
<dbReference type="GO" id="GO:0005829">
    <property type="term" value="C:cytosol"/>
    <property type="evidence" value="ECO:0007669"/>
    <property type="project" value="TreeGrafter"/>
</dbReference>
<reference evidence="2" key="1">
    <citation type="submission" date="2018-08" db="EMBL/GenBank/DDBJ databases">
        <authorList>
            <person name="Kim S.-J."/>
            <person name="Jung G.-Y."/>
        </authorList>
    </citation>
    <scope>NUCLEOTIDE SEQUENCE [LARGE SCALE GENOMIC DNA]</scope>
    <source>
        <strain evidence="2">GY_H</strain>
    </source>
</reference>
<accession>A0A371B1A1</accession>
<evidence type="ECO:0000313" key="2">
    <source>
        <dbReference type="Proteomes" id="UP000263993"/>
    </source>
</evidence>
<dbReference type="Proteomes" id="UP000263993">
    <property type="component" value="Unassembled WGS sequence"/>
</dbReference>
<evidence type="ECO:0008006" key="3">
    <source>
        <dbReference type="Google" id="ProtNLM"/>
    </source>
</evidence>
<proteinExistence type="predicted"/>
<dbReference type="Pfam" id="PF18306">
    <property type="entry name" value="LDcluster4"/>
    <property type="match status" value="1"/>
</dbReference>
<evidence type="ECO:0000313" key="1">
    <source>
        <dbReference type="EMBL" id="RDV01284.1"/>
    </source>
</evidence>
<dbReference type="PANTHER" id="PTHR43393">
    <property type="entry name" value="CYTOKININ RIBOSIDE 5'-MONOPHOSPHATE PHOSPHORIBOHYDROLASE"/>
    <property type="match status" value="1"/>
</dbReference>
<dbReference type="RefSeq" id="WP_115518802.1">
    <property type="nucleotide sequence ID" value="NZ_QRGO01000003.1"/>
</dbReference>
<keyword evidence="2" id="KW-1185">Reference proteome</keyword>
<dbReference type="SUPFAM" id="SSF102405">
    <property type="entry name" value="MCP/YpsA-like"/>
    <property type="match status" value="1"/>
</dbReference>
<dbReference type="EMBL" id="QRGO01000003">
    <property type="protein sequence ID" value="RDV01284.1"/>
    <property type="molecule type" value="Genomic_DNA"/>
</dbReference>
<protein>
    <recommendedName>
        <fullName evidence="3">TIGR00725 family protein</fullName>
    </recommendedName>
</protein>
<dbReference type="AlphaFoldDB" id="A0A371B1A1"/>
<dbReference type="InterPro" id="IPR041164">
    <property type="entry name" value="LDcluster4"/>
</dbReference>
<dbReference type="OrthoDB" id="9794039at2"/>
<dbReference type="InterPro" id="IPR052341">
    <property type="entry name" value="LOG_family_nucleotidases"/>
</dbReference>
<name>A0A371B1A1_9BRAD</name>
<sequence length="208" mass="21064">MLFVDEAGGYLIDAGQRRTFDPATRTWSSSLPKSSGEALSLVAAATWLQRRSGHPLRQPVAVIGPREASDAQLAAAEQVGAAMARIGFTVVCGGRQGVMEAVCRGVAAENGISIGLLPDAEAAAANAYVTVPIATGIGEARNAIVARSGFGLVVIGDSYGTLSEVALGLQFGRPVFGLLGAAIVNGVRGCENVDAAIDGVCKVALGLG</sequence>
<dbReference type="PANTHER" id="PTHR43393:SF3">
    <property type="entry name" value="LYSINE DECARBOXYLASE-LIKE PROTEIN"/>
    <property type="match status" value="1"/>
</dbReference>
<organism evidence="1 2">
    <name type="scientific">Undibacter mobilis</name>
    <dbReference type="NCBI Taxonomy" id="2292256"/>
    <lineage>
        <taxon>Bacteria</taxon>
        <taxon>Pseudomonadati</taxon>
        <taxon>Pseudomonadota</taxon>
        <taxon>Alphaproteobacteria</taxon>
        <taxon>Hyphomicrobiales</taxon>
        <taxon>Nitrobacteraceae</taxon>
        <taxon>Undibacter</taxon>
    </lineage>
</organism>
<comment type="caution">
    <text evidence="1">The sequence shown here is derived from an EMBL/GenBank/DDBJ whole genome shotgun (WGS) entry which is preliminary data.</text>
</comment>